<organism evidence="1 2">
    <name type="scientific">Collybiopsis confluens</name>
    <dbReference type="NCBI Taxonomy" id="2823264"/>
    <lineage>
        <taxon>Eukaryota</taxon>
        <taxon>Fungi</taxon>
        <taxon>Dikarya</taxon>
        <taxon>Basidiomycota</taxon>
        <taxon>Agaricomycotina</taxon>
        <taxon>Agaricomycetes</taxon>
        <taxon>Agaricomycetidae</taxon>
        <taxon>Agaricales</taxon>
        <taxon>Marasmiineae</taxon>
        <taxon>Omphalotaceae</taxon>
        <taxon>Collybiopsis</taxon>
    </lineage>
</organism>
<dbReference type="AlphaFoldDB" id="A0A8H5LLC1"/>
<evidence type="ECO:0000313" key="2">
    <source>
        <dbReference type="Proteomes" id="UP000518752"/>
    </source>
</evidence>
<reference evidence="1 2" key="1">
    <citation type="journal article" date="2020" name="ISME J.">
        <title>Uncovering the hidden diversity of litter-decomposition mechanisms in mushroom-forming fungi.</title>
        <authorList>
            <person name="Floudas D."/>
            <person name="Bentzer J."/>
            <person name="Ahren D."/>
            <person name="Johansson T."/>
            <person name="Persson P."/>
            <person name="Tunlid A."/>
        </authorList>
    </citation>
    <scope>NUCLEOTIDE SEQUENCE [LARGE SCALE GENOMIC DNA]</scope>
    <source>
        <strain evidence="1 2">CBS 406.79</strain>
    </source>
</reference>
<accession>A0A8H5LLC1</accession>
<sequence length="518" mass="58539">MDPSFSQEIFDLFIDLFSKSPGDLKVFCLTCKSWLPRARKHLFRRLRIEPCWMAQDQRHSFFESFQSILRNPDIKQCIEVIVIDIFPSRIYPFSTPAGESSVNPSGNDSEMQWFEQITARGTLLVKRPVLNPHTLPQVFSFGRVAAQGMDRYPCDLDAILSFKDVQSLSFRWGASSRALISGSYHEYVTTLANILRNFEGRLDCLELKDVVIHTPRERYTHMAPALNPFEAIAAFAPSLETLCFTNLSCLSYGQSTSDLSSLQSVLSRPSQAYGTAASEKIISPKRFTIQTDSQCSSRLTYTILFENKFLQLSKLVNLAIEARQIPLFVAKPEVLRSVKHLTLSNTSVYGPARDDSPDQWSYDKARMALPSLETLQFVVNGTGSLLTLCRTIFGPSDAFPITTDPRYFTGEFPGDQFYIDIPPAPPTPTPFLSPFNHRSGLSLHIEFPIKNWTVDRSLAQRTDATLKGYLNLGTPDSDGPLESVSVNKEYMRVLWPLTSATKRLSVQKGDIWWDSTFW</sequence>
<comment type="caution">
    <text evidence="1">The sequence shown here is derived from an EMBL/GenBank/DDBJ whole genome shotgun (WGS) entry which is preliminary data.</text>
</comment>
<dbReference type="EMBL" id="JAACJN010000206">
    <property type="protein sequence ID" value="KAF5361359.1"/>
    <property type="molecule type" value="Genomic_DNA"/>
</dbReference>
<dbReference type="OrthoDB" id="2745898at2759"/>
<proteinExistence type="predicted"/>
<evidence type="ECO:0000313" key="1">
    <source>
        <dbReference type="EMBL" id="KAF5361359.1"/>
    </source>
</evidence>
<name>A0A8H5LLC1_9AGAR</name>
<gene>
    <name evidence="1" type="ORF">D9757_011360</name>
</gene>
<dbReference type="Proteomes" id="UP000518752">
    <property type="component" value="Unassembled WGS sequence"/>
</dbReference>
<keyword evidence="2" id="KW-1185">Reference proteome</keyword>
<protein>
    <submittedName>
        <fullName evidence="1">Uncharacterized protein</fullName>
    </submittedName>
</protein>